<gene>
    <name evidence="4" type="ORF">SAMN05660235_02401</name>
</gene>
<reference evidence="5" key="1">
    <citation type="submission" date="2016-10" db="EMBL/GenBank/DDBJ databases">
        <authorList>
            <person name="Varghese N."/>
            <person name="Submissions S."/>
        </authorList>
    </citation>
    <scope>NUCLEOTIDE SEQUENCE [LARGE SCALE GENOMIC DNA]</scope>
    <source>
        <strain evidence="5">DSM 23256</strain>
    </source>
</reference>
<dbReference type="STRING" id="1123285.SAMN05660235_02401"/>
<evidence type="ECO:0000313" key="5">
    <source>
        <dbReference type="Proteomes" id="UP000243333"/>
    </source>
</evidence>
<dbReference type="Gene3D" id="6.10.20.100">
    <property type="match status" value="1"/>
</dbReference>
<proteinExistence type="inferred from homology"/>
<dbReference type="GO" id="GO:0051604">
    <property type="term" value="P:protein maturation"/>
    <property type="evidence" value="ECO:0007669"/>
    <property type="project" value="TreeGrafter"/>
</dbReference>
<dbReference type="Gene3D" id="3.40.50.11740">
    <property type="entry name" value="HypD, alpha/beta domain 2"/>
    <property type="match status" value="2"/>
</dbReference>
<evidence type="ECO:0000256" key="2">
    <source>
        <dbReference type="ARBA" id="ARBA00022723"/>
    </source>
</evidence>
<dbReference type="GO" id="GO:0070025">
    <property type="term" value="F:carbon monoxide binding"/>
    <property type="evidence" value="ECO:0007669"/>
    <property type="project" value="TreeGrafter"/>
</dbReference>
<dbReference type="PIRSF" id="PIRSF005622">
    <property type="entry name" value="Hydrgn_mat_hypD"/>
    <property type="match status" value="1"/>
</dbReference>
<dbReference type="OrthoDB" id="9770424at2"/>
<keyword evidence="5" id="KW-1185">Reference proteome</keyword>
<dbReference type="GO" id="GO:0005506">
    <property type="term" value="F:iron ion binding"/>
    <property type="evidence" value="ECO:0007669"/>
    <property type="project" value="TreeGrafter"/>
</dbReference>
<dbReference type="RefSeq" id="WP_093691192.1">
    <property type="nucleotide sequence ID" value="NZ_FNBU01000021.1"/>
</dbReference>
<evidence type="ECO:0000256" key="1">
    <source>
        <dbReference type="ARBA" id="ARBA00007888"/>
    </source>
</evidence>
<keyword evidence="2" id="KW-0479">Metal-binding</keyword>
<sequence length="367" mass="39086">MKNLTADRVRQLADYYTAEIARLADRPLRLMEVCGTHTVAIFKAGIRQLLPEQVELVSGPGCPVCVTPNDYLDTAIAYSRQSGVIIATFGDMLRVPGSSSSLMQEKARGADIRIVYSPLDSLAIARAHPDKRVIFLAVGFETTAPTTAAAILAAEQAGIDNFFVLTSHKLVPPALRALLTAGGAGVRVDGLLLPGHVCTVTGLAPFRFLAEECGTPAVVAGFEALDILQAVYMLVKQIRAGVARLENQYARVVRPEGNPAAQAALAKVYGEVDAAWRGIGVIPASGLGVREEYARFDARYVLGVDVEPTREAAGCRCGEVLRGVIKPPACPLFGRACTSDHPVGACMVSVEGACAAWYKYGAGRWQF</sequence>
<dbReference type="Pfam" id="PF01924">
    <property type="entry name" value="HypD"/>
    <property type="match status" value="1"/>
</dbReference>
<protein>
    <submittedName>
        <fullName evidence="4">Hydrogenase expression/formation protein HypD</fullName>
    </submittedName>
</protein>
<name>A0A1G7N2T8_9FIRM</name>
<organism evidence="4 5">
    <name type="scientific">Sporolituus thermophilus DSM 23256</name>
    <dbReference type="NCBI Taxonomy" id="1123285"/>
    <lineage>
        <taxon>Bacteria</taxon>
        <taxon>Bacillati</taxon>
        <taxon>Bacillota</taxon>
        <taxon>Negativicutes</taxon>
        <taxon>Selenomonadales</taxon>
        <taxon>Sporomusaceae</taxon>
        <taxon>Sporolituus</taxon>
    </lineage>
</organism>
<dbReference type="PANTHER" id="PTHR30149">
    <property type="entry name" value="HYDROGENASE PROTEIN ASSEMBLY PROTEIN HYPD"/>
    <property type="match status" value="1"/>
</dbReference>
<keyword evidence="3" id="KW-0408">Iron</keyword>
<dbReference type="GO" id="GO:0051539">
    <property type="term" value="F:4 iron, 4 sulfur cluster binding"/>
    <property type="evidence" value="ECO:0007669"/>
    <property type="project" value="TreeGrafter"/>
</dbReference>
<dbReference type="Proteomes" id="UP000243333">
    <property type="component" value="Unassembled WGS sequence"/>
</dbReference>
<dbReference type="NCBIfam" id="TIGR00075">
    <property type="entry name" value="hypD"/>
    <property type="match status" value="1"/>
</dbReference>
<dbReference type="AlphaFoldDB" id="A0A1G7N2T8"/>
<evidence type="ECO:0000256" key="3">
    <source>
        <dbReference type="ARBA" id="ARBA00023004"/>
    </source>
</evidence>
<dbReference type="InterPro" id="IPR042244">
    <property type="entry name" value="HypD_2_sf"/>
</dbReference>
<comment type="similarity">
    <text evidence="1">Belongs to the HypD family.</text>
</comment>
<dbReference type="EMBL" id="FNBU01000021">
    <property type="protein sequence ID" value="SDF68405.1"/>
    <property type="molecule type" value="Genomic_DNA"/>
</dbReference>
<dbReference type="InterPro" id="IPR042243">
    <property type="entry name" value="HypD_1"/>
</dbReference>
<evidence type="ECO:0000313" key="4">
    <source>
        <dbReference type="EMBL" id="SDF68405.1"/>
    </source>
</evidence>
<dbReference type="InterPro" id="IPR002780">
    <property type="entry name" value="Hyd_form_HypD"/>
</dbReference>
<accession>A0A1G7N2T8</accession>
<dbReference type="PANTHER" id="PTHR30149:SF0">
    <property type="entry name" value="HYDROGENASE MATURATION FACTOR HYPD"/>
    <property type="match status" value="1"/>
</dbReference>